<evidence type="ECO:0000256" key="25">
    <source>
        <dbReference type="PIRSR" id="PIRSR039102-3"/>
    </source>
</evidence>
<dbReference type="InterPro" id="IPR011127">
    <property type="entry name" value="Dala_Dala_lig_N"/>
</dbReference>
<evidence type="ECO:0000256" key="8">
    <source>
        <dbReference type="ARBA" id="ARBA00022598"/>
    </source>
</evidence>
<evidence type="ECO:0000256" key="23">
    <source>
        <dbReference type="PIRSR" id="PIRSR039102-1"/>
    </source>
</evidence>
<feature type="active site" evidence="23">
    <location>
        <position position="227"/>
    </location>
</feature>
<dbReference type="Gene3D" id="3.30.1490.20">
    <property type="entry name" value="ATP-grasp fold, A domain"/>
    <property type="match status" value="1"/>
</dbReference>
<dbReference type="NCBIfam" id="NF002528">
    <property type="entry name" value="PRK01966.1-4"/>
    <property type="match status" value="1"/>
</dbReference>
<gene>
    <name evidence="22" type="primary">ddl</name>
    <name evidence="29" type="ORF">N866_13800</name>
</gene>
<feature type="binding site" evidence="25">
    <location>
        <position position="359"/>
    </location>
    <ligand>
        <name>Mg(2+)</name>
        <dbReference type="ChEBI" id="CHEBI:18420"/>
        <label>2</label>
    </ligand>
</feature>
<feature type="binding site" evidence="24">
    <location>
        <begin position="257"/>
        <end position="264"/>
    </location>
    <ligand>
        <name>ATP</name>
        <dbReference type="ChEBI" id="CHEBI:30616"/>
    </ligand>
</feature>
<comment type="catalytic activity">
    <reaction evidence="17 22">
        <text>2 D-alanine + ATP = D-alanyl-D-alanine + ADP + phosphate + H(+)</text>
        <dbReference type="Rhea" id="RHEA:11224"/>
        <dbReference type="ChEBI" id="CHEBI:15378"/>
        <dbReference type="ChEBI" id="CHEBI:30616"/>
        <dbReference type="ChEBI" id="CHEBI:43474"/>
        <dbReference type="ChEBI" id="CHEBI:57416"/>
        <dbReference type="ChEBI" id="CHEBI:57822"/>
        <dbReference type="ChEBI" id="CHEBI:456216"/>
        <dbReference type="EC" id="6.3.2.4"/>
    </reaction>
</comment>
<evidence type="ECO:0000256" key="1">
    <source>
        <dbReference type="ARBA" id="ARBA00001936"/>
    </source>
</evidence>
<feature type="active site" evidence="23">
    <location>
        <position position="45"/>
    </location>
</feature>
<comment type="pathway">
    <text evidence="4 22">Cell wall biogenesis; peptidoglycan biosynthesis.</text>
</comment>
<evidence type="ECO:0000256" key="17">
    <source>
        <dbReference type="ARBA" id="ARBA00047614"/>
    </source>
</evidence>
<dbReference type="InterPro" id="IPR011761">
    <property type="entry name" value="ATP-grasp"/>
</dbReference>
<dbReference type="PIRSF" id="PIRSF039102">
    <property type="entry name" value="Ddl/VanB"/>
    <property type="match status" value="1"/>
</dbReference>
<dbReference type="Pfam" id="PF07478">
    <property type="entry name" value="Dala_Dala_lig_C"/>
    <property type="match status" value="1"/>
</dbReference>
<dbReference type="InterPro" id="IPR016185">
    <property type="entry name" value="PreATP-grasp_dom_sf"/>
</dbReference>
<evidence type="ECO:0000256" key="13">
    <source>
        <dbReference type="ARBA" id="ARBA00022960"/>
    </source>
</evidence>
<evidence type="ECO:0000313" key="29">
    <source>
        <dbReference type="EMBL" id="EYR61953.1"/>
    </source>
</evidence>
<keyword evidence="10 24" id="KW-0547">Nucleotide-binding</keyword>
<keyword evidence="14 22" id="KW-0573">Peptidoglycan synthesis</keyword>
<proteinExistence type="inferred from homology"/>
<dbReference type="SUPFAM" id="SSF52440">
    <property type="entry name" value="PreATP-grasp domain"/>
    <property type="match status" value="1"/>
</dbReference>
<evidence type="ECO:0000256" key="4">
    <source>
        <dbReference type="ARBA" id="ARBA00004752"/>
    </source>
</evidence>
<evidence type="ECO:0000256" key="10">
    <source>
        <dbReference type="ARBA" id="ARBA00022741"/>
    </source>
</evidence>
<feature type="binding site" evidence="24">
    <location>
        <position position="175"/>
    </location>
    <ligand>
        <name>ATP</name>
        <dbReference type="ChEBI" id="CHEBI:30616"/>
    </ligand>
</feature>
<dbReference type="EC" id="6.3.2.4" evidence="6 22"/>
<evidence type="ECO:0000256" key="11">
    <source>
        <dbReference type="ARBA" id="ARBA00022840"/>
    </source>
</evidence>
<dbReference type="FunFam" id="3.30.1490.20:FF:000007">
    <property type="entry name" value="D-alanine--D-alanine ligase"/>
    <property type="match status" value="1"/>
</dbReference>
<dbReference type="InterPro" id="IPR000291">
    <property type="entry name" value="D-Ala_lig_Van_CS"/>
</dbReference>
<keyword evidence="12 25" id="KW-0460">Magnesium</keyword>
<keyword evidence="15 25" id="KW-0464">Manganese</keyword>
<comment type="cofactor">
    <cofactor evidence="25">
        <name>Mg(2+)</name>
        <dbReference type="ChEBI" id="CHEBI:18420"/>
    </cofactor>
    <cofactor evidence="25">
        <name>Mn(2+)</name>
        <dbReference type="ChEBI" id="CHEBI:29035"/>
    </cofactor>
    <text evidence="25">Binds 2 magnesium or manganese ions per subunit.</text>
</comment>
<evidence type="ECO:0000256" key="2">
    <source>
        <dbReference type="ARBA" id="ARBA00003921"/>
    </source>
</evidence>
<feature type="binding site" evidence="24">
    <location>
        <begin position="219"/>
        <end position="221"/>
    </location>
    <ligand>
        <name>ATP</name>
        <dbReference type="ChEBI" id="CHEBI:30616"/>
    </ligand>
</feature>
<dbReference type="Gene3D" id="3.40.50.20">
    <property type="match status" value="1"/>
</dbReference>
<evidence type="ECO:0000256" key="21">
    <source>
        <dbReference type="ARBA" id="ARBA00077154"/>
    </source>
</evidence>
<dbReference type="HAMAP" id="MF_00047">
    <property type="entry name" value="Dala_Dala_lig"/>
    <property type="match status" value="1"/>
</dbReference>
<comment type="similarity">
    <text evidence="5 22">Belongs to the D-alanine--D-alanine ligase family.</text>
</comment>
<evidence type="ECO:0000256" key="15">
    <source>
        <dbReference type="ARBA" id="ARBA00023211"/>
    </source>
</evidence>
<evidence type="ECO:0000256" key="26">
    <source>
        <dbReference type="PROSITE-ProRule" id="PRU00409"/>
    </source>
</evidence>
<evidence type="ECO:0000256" key="20">
    <source>
        <dbReference type="ARBA" id="ARBA00076288"/>
    </source>
</evidence>
<keyword evidence="16 22" id="KW-0961">Cell wall biogenesis/degradation</keyword>
<dbReference type="InterPro" id="IPR013815">
    <property type="entry name" value="ATP_grasp_subdomain_1"/>
</dbReference>
<dbReference type="PROSITE" id="PS00843">
    <property type="entry name" value="DALA_DALA_LIGASE_1"/>
    <property type="match status" value="1"/>
</dbReference>
<evidence type="ECO:0000256" key="22">
    <source>
        <dbReference type="HAMAP-Rule" id="MF_00047"/>
    </source>
</evidence>
<dbReference type="GO" id="GO:0071555">
    <property type="term" value="P:cell wall organization"/>
    <property type="evidence" value="ECO:0007669"/>
    <property type="project" value="UniProtKB-KW"/>
</dbReference>
<dbReference type="GO" id="GO:0008360">
    <property type="term" value="P:regulation of cell shape"/>
    <property type="evidence" value="ECO:0007669"/>
    <property type="project" value="UniProtKB-KW"/>
</dbReference>
<comment type="cofactor">
    <cofactor evidence="1">
        <name>Mn(2+)</name>
        <dbReference type="ChEBI" id="CHEBI:29035"/>
    </cofactor>
</comment>
<evidence type="ECO:0000259" key="28">
    <source>
        <dbReference type="PROSITE" id="PS50975"/>
    </source>
</evidence>
<dbReference type="GO" id="GO:0009252">
    <property type="term" value="P:peptidoglycan biosynthetic process"/>
    <property type="evidence" value="ECO:0007669"/>
    <property type="project" value="UniProtKB-UniRule"/>
</dbReference>
<feature type="compositionally biased region" description="Low complexity" evidence="27">
    <location>
        <begin position="15"/>
        <end position="27"/>
    </location>
</feature>
<feature type="active site" evidence="23">
    <location>
        <position position="368"/>
    </location>
</feature>
<evidence type="ECO:0000256" key="27">
    <source>
        <dbReference type="SAM" id="MobiDB-lite"/>
    </source>
</evidence>
<keyword evidence="8 22" id="KW-0436">Ligase</keyword>
<dbReference type="PANTHER" id="PTHR23132">
    <property type="entry name" value="D-ALANINE--D-ALANINE LIGASE"/>
    <property type="match status" value="1"/>
</dbReference>
<evidence type="ECO:0000256" key="9">
    <source>
        <dbReference type="ARBA" id="ARBA00022723"/>
    </source>
</evidence>
<dbReference type="GO" id="GO:0005829">
    <property type="term" value="C:cytosol"/>
    <property type="evidence" value="ECO:0007669"/>
    <property type="project" value="TreeGrafter"/>
</dbReference>
<comment type="caution">
    <text evidence="29">The sequence shown here is derived from an EMBL/GenBank/DDBJ whole genome shotgun (WGS) entry which is preliminary data.</text>
</comment>
<evidence type="ECO:0000256" key="12">
    <source>
        <dbReference type="ARBA" id="ARBA00022842"/>
    </source>
</evidence>
<evidence type="ECO:0000256" key="19">
    <source>
        <dbReference type="ARBA" id="ARBA00068427"/>
    </source>
</evidence>
<keyword evidence="11 26" id="KW-0067">ATP-binding</keyword>
<dbReference type="Proteomes" id="UP000019753">
    <property type="component" value="Unassembled WGS sequence"/>
</dbReference>
<dbReference type="EMBL" id="AXCW01000392">
    <property type="protein sequence ID" value="EYR61953.1"/>
    <property type="molecule type" value="Genomic_DNA"/>
</dbReference>
<dbReference type="AlphaFoldDB" id="A0A021VLJ0"/>
<evidence type="ECO:0000256" key="24">
    <source>
        <dbReference type="PIRSR" id="PIRSR039102-2"/>
    </source>
</evidence>
<dbReference type="InterPro" id="IPR011095">
    <property type="entry name" value="Dala_Dala_lig_C"/>
</dbReference>
<dbReference type="PROSITE" id="PS00844">
    <property type="entry name" value="DALA_DALA_LIGASE_2"/>
    <property type="match status" value="1"/>
</dbReference>
<feature type="binding site" evidence="25">
    <location>
        <position position="357"/>
    </location>
    <ligand>
        <name>Mg(2+)</name>
        <dbReference type="ChEBI" id="CHEBI:18420"/>
        <label>2</label>
    </ligand>
</feature>
<keyword evidence="13 22" id="KW-0133">Cell shape</keyword>
<accession>A0A021VLJ0</accession>
<feature type="binding site" evidence="24">
    <location>
        <begin position="356"/>
        <end position="357"/>
    </location>
    <ligand>
        <name>ATP</name>
        <dbReference type="ChEBI" id="CHEBI:30616"/>
    </ligand>
</feature>
<keyword evidence="9 25" id="KW-0479">Metal-binding</keyword>
<dbReference type="OrthoDB" id="9813261at2"/>
<dbReference type="Pfam" id="PF01820">
    <property type="entry name" value="Dala_Dala_lig_N"/>
    <property type="match status" value="1"/>
</dbReference>
<evidence type="ECO:0000256" key="14">
    <source>
        <dbReference type="ARBA" id="ARBA00022984"/>
    </source>
</evidence>
<evidence type="ECO:0000256" key="3">
    <source>
        <dbReference type="ARBA" id="ARBA00004496"/>
    </source>
</evidence>
<dbReference type="GO" id="GO:0005524">
    <property type="term" value="F:ATP binding"/>
    <property type="evidence" value="ECO:0007669"/>
    <property type="project" value="UniProtKB-UniRule"/>
</dbReference>
<evidence type="ECO:0000313" key="30">
    <source>
        <dbReference type="Proteomes" id="UP000019753"/>
    </source>
</evidence>
<dbReference type="SUPFAM" id="SSF56059">
    <property type="entry name" value="Glutathione synthetase ATP-binding domain-like"/>
    <property type="match status" value="1"/>
</dbReference>
<dbReference type="UniPathway" id="UPA00219"/>
<evidence type="ECO:0000256" key="6">
    <source>
        <dbReference type="ARBA" id="ARBA00012216"/>
    </source>
</evidence>
<feature type="binding site" evidence="25">
    <location>
        <position position="357"/>
    </location>
    <ligand>
        <name>Mg(2+)</name>
        <dbReference type="ChEBI" id="CHEBI:18420"/>
        <label>1</label>
    </ligand>
</feature>
<sequence length="400" mass="41787">MDATPAPRPDTLPGTPGAAVDTAVDDGTAPRRPRVAVVFGGRSGEHGISCVTASGVLRAIDRDRYDVVPIGITRAGRWVLGADDPTRWSITDGRLPEVTDDDAGAAVVVPLATDDSELLGLPADGAARSLGHVDVVLPLLHGPYGEDGTIQGMLDLAGIRYVGAGVLASAVGMDKHYMKVVLEGHGIPVAPYVVVRPGRFAADPAGVTAEVERLGLPVFVKPARAGSSLGITRVADLADLPDALRVAAEHDPKVLVEAGVVGREIECAVLGGRDGAGPRTSVPGEIVVVDPQHAFYDFEAKYLDEAGVVLRCPADLPAAVEARVRELAAATFEAIGCEGLARVDTFVTEGGEVLVNEINTMPGFTPFSMYPRMWEASGLAYADLIDELLQLALTRTTGLR</sequence>
<dbReference type="GO" id="GO:0046872">
    <property type="term" value="F:metal ion binding"/>
    <property type="evidence" value="ECO:0007669"/>
    <property type="project" value="UniProtKB-KW"/>
</dbReference>
<keyword evidence="30" id="KW-1185">Reference proteome</keyword>
<feature type="domain" description="ATP-grasp" evidence="28">
    <location>
        <begin position="179"/>
        <end position="390"/>
    </location>
</feature>
<dbReference type="FunFam" id="3.30.470.20:FF:000008">
    <property type="entry name" value="D-alanine--D-alanine ligase"/>
    <property type="match status" value="1"/>
</dbReference>
<comment type="function">
    <text evidence="2 22">Cell wall formation.</text>
</comment>
<name>A0A021VLJ0_9CELL</name>
<feature type="binding site" evidence="24">
    <location>
        <begin position="227"/>
        <end position="228"/>
    </location>
    <ligand>
        <name>ATP</name>
        <dbReference type="ChEBI" id="CHEBI:30616"/>
    </ligand>
</feature>
<dbReference type="InterPro" id="IPR005905">
    <property type="entry name" value="D_ala_D_ala"/>
</dbReference>
<comment type="subcellular location">
    <subcellularLocation>
        <location evidence="3 22">Cytoplasm</location>
    </subcellularLocation>
</comment>
<dbReference type="GO" id="GO:0008716">
    <property type="term" value="F:D-alanine-D-alanine ligase activity"/>
    <property type="evidence" value="ECO:0007669"/>
    <property type="project" value="UniProtKB-UniRule"/>
</dbReference>
<evidence type="ECO:0000256" key="5">
    <source>
        <dbReference type="ARBA" id="ARBA00010871"/>
    </source>
</evidence>
<dbReference type="PANTHER" id="PTHR23132:SF25">
    <property type="entry name" value="D-ALANINE--D-ALANINE LIGASE A"/>
    <property type="match status" value="1"/>
</dbReference>
<feature type="compositionally biased region" description="Pro residues" evidence="27">
    <location>
        <begin position="1"/>
        <end position="10"/>
    </location>
</feature>
<comment type="pathway">
    <text evidence="18">Glycan biosynthesis.</text>
</comment>
<feature type="region of interest" description="Disordered" evidence="27">
    <location>
        <begin position="1"/>
        <end position="28"/>
    </location>
</feature>
<feature type="binding site" evidence="25">
    <location>
        <position position="344"/>
    </location>
    <ligand>
        <name>Mg(2+)</name>
        <dbReference type="ChEBI" id="CHEBI:18420"/>
        <label>1</label>
    </ligand>
</feature>
<reference evidence="29 30" key="1">
    <citation type="submission" date="2014-01" db="EMBL/GenBank/DDBJ databases">
        <title>Actinotalea ferrariae CF5-4.</title>
        <authorList>
            <person name="Chen F."/>
            <person name="Li Y."/>
            <person name="Wang G."/>
        </authorList>
    </citation>
    <scope>NUCLEOTIDE SEQUENCE [LARGE SCALE GENOMIC DNA]</scope>
    <source>
        <strain evidence="29 30">CF5-4</strain>
    </source>
</reference>
<dbReference type="RefSeq" id="WP_081802806.1">
    <property type="nucleotide sequence ID" value="NZ_AXCW01000392.1"/>
</dbReference>
<dbReference type="PROSITE" id="PS50975">
    <property type="entry name" value="ATP_GRASP"/>
    <property type="match status" value="1"/>
</dbReference>
<evidence type="ECO:0000256" key="7">
    <source>
        <dbReference type="ARBA" id="ARBA00022490"/>
    </source>
</evidence>
<keyword evidence="7 22" id="KW-0963">Cytoplasm</keyword>
<organism evidence="29 30">
    <name type="scientific">Actinotalea ferrariae CF5-4</name>
    <dbReference type="NCBI Taxonomy" id="948458"/>
    <lineage>
        <taxon>Bacteria</taxon>
        <taxon>Bacillati</taxon>
        <taxon>Actinomycetota</taxon>
        <taxon>Actinomycetes</taxon>
        <taxon>Micrococcales</taxon>
        <taxon>Cellulomonadaceae</taxon>
        <taxon>Actinotalea</taxon>
    </lineage>
</organism>
<dbReference type="NCBIfam" id="TIGR01205">
    <property type="entry name" value="D_ala_D_alaTIGR"/>
    <property type="match status" value="1"/>
</dbReference>
<evidence type="ECO:0000256" key="18">
    <source>
        <dbReference type="ARBA" id="ARBA00060592"/>
    </source>
</evidence>
<protein>
    <recommendedName>
        <fullName evidence="19 22">D-alanine--D-alanine ligase</fullName>
        <ecNumber evidence="6 22">6.3.2.4</ecNumber>
    </recommendedName>
    <alternativeName>
        <fullName evidence="21 22">D-Ala-D-Ala ligase</fullName>
    </alternativeName>
    <alternativeName>
        <fullName evidence="20 22">D-alanylalanine synthetase</fullName>
    </alternativeName>
</protein>
<dbReference type="Gene3D" id="3.30.470.20">
    <property type="entry name" value="ATP-grasp fold, B domain"/>
    <property type="match status" value="1"/>
</dbReference>
<evidence type="ECO:0000256" key="16">
    <source>
        <dbReference type="ARBA" id="ARBA00023316"/>
    </source>
</evidence>